<dbReference type="InterPro" id="IPR052444">
    <property type="entry name" value="Spz/Toll_ligand-like"/>
</dbReference>
<keyword evidence="8" id="KW-1185">Reference proteome</keyword>
<keyword evidence="4" id="KW-0325">Glycoprotein</keyword>
<sequence length="191" mass="21770">MAAEPSEIPGDFLHHEDSGTLAAPPCSEFNRNHCPFTEDYPIDIVTQVTKFLKWPLEKLFRDLRQAKSPPLMENGDGALVCDSLTRIVRPGWAKNTNSRWLVVINTHNYEQFVTETTCRHENSQCNFVAPCFYASCQQRFNIQKLLVIDPSNPYKGPFLSQFLFPSCCVCYVPGTKAINLQQPKSPYHEDL</sequence>
<dbReference type="GO" id="GO:0045087">
    <property type="term" value="P:innate immune response"/>
    <property type="evidence" value="ECO:0000318"/>
    <property type="project" value="GO_Central"/>
</dbReference>
<dbReference type="PANTHER" id="PTHR23199:SF12">
    <property type="entry name" value="NEUROTROPHIN 1-RELATED"/>
    <property type="match status" value="1"/>
</dbReference>
<dbReference type="Pfam" id="PF16077">
    <property type="entry name" value="Spaetzle"/>
    <property type="match status" value="1"/>
</dbReference>
<protein>
    <submittedName>
        <fullName evidence="6 7">Sptzle 1B, putative</fullName>
    </submittedName>
</protein>
<feature type="domain" description="Spaetzle" evidence="5">
    <location>
        <begin position="80"/>
        <end position="172"/>
    </location>
</feature>
<dbReference type="FunFam" id="2.10.90.10:FF:000018">
    <property type="entry name" value="Spatzle 4"/>
    <property type="match status" value="1"/>
</dbReference>
<dbReference type="VEuPathDB" id="VectorBase:ISCP_032026"/>
<dbReference type="EMBL" id="ABJB010500102">
    <property type="status" value="NOT_ANNOTATED_CDS"/>
    <property type="molecule type" value="Genomic_DNA"/>
</dbReference>
<dbReference type="EnsemblMetazoa" id="ISCW022732-RA">
    <property type="protein sequence ID" value="ISCW022732-PA"/>
    <property type="gene ID" value="ISCW022732"/>
</dbReference>
<dbReference type="GO" id="GO:0008083">
    <property type="term" value="F:growth factor activity"/>
    <property type="evidence" value="ECO:0000318"/>
    <property type="project" value="GO_Central"/>
</dbReference>
<keyword evidence="2" id="KW-0732">Signal</keyword>
<dbReference type="Gene3D" id="2.10.90.10">
    <property type="entry name" value="Cystine-knot cytokines"/>
    <property type="match status" value="1"/>
</dbReference>
<dbReference type="InterPro" id="IPR029034">
    <property type="entry name" value="Cystine-knot_cytokine"/>
</dbReference>
<comment type="subunit">
    <text evidence="1">Homodimer; disulfide-linked.</text>
</comment>
<dbReference type="GO" id="GO:0005121">
    <property type="term" value="F:Toll binding"/>
    <property type="evidence" value="ECO:0000318"/>
    <property type="project" value="GO_Central"/>
</dbReference>
<dbReference type="STRING" id="6945.B7QDN8"/>
<dbReference type="VEuPathDB" id="VectorBase:ISCW022732"/>
<dbReference type="VEuPathDB" id="VectorBase:ISCI022732"/>
<dbReference type="InterPro" id="IPR032104">
    <property type="entry name" value="Spaetzle"/>
</dbReference>
<evidence type="ECO:0000259" key="5">
    <source>
        <dbReference type="Pfam" id="PF16077"/>
    </source>
</evidence>
<dbReference type="InParanoid" id="B7QDN8"/>
<dbReference type="GO" id="GO:0021556">
    <property type="term" value="P:central nervous system formation"/>
    <property type="evidence" value="ECO:0000318"/>
    <property type="project" value="GO_Central"/>
</dbReference>
<dbReference type="EMBL" id="ABJB010705934">
    <property type="status" value="NOT_ANNOTATED_CDS"/>
    <property type="molecule type" value="Genomic_DNA"/>
</dbReference>
<evidence type="ECO:0000256" key="3">
    <source>
        <dbReference type="ARBA" id="ARBA00023157"/>
    </source>
</evidence>
<gene>
    <name evidence="7" type="primary">8039702</name>
    <name evidence="6" type="ORF">IscW_ISCW022732</name>
</gene>
<proteinExistence type="predicted"/>
<reference evidence="7" key="2">
    <citation type="submission" date="2020-05" db="UniProtKB">
        <authorList>
            <consortium name="EnsemblMetazoa"/>
        </authorList>
    </citation>
    <scope>IDENTIFICATION</scope>
    <source>
        <strain evidence="7">wikel</strain>
    </source>
</reference>
<name>B7QDN8_IXOSC</name>
<dbReference type="GO" id="GO:0005576">
    <property type="term" value="C:extracellular region"/>
    <property type="evidence" value="ECO:0000318"/>
    <property type="project" value="GO_Central"/>
</dbReference>
<evidence type="ECO:0000313" key="7">
    <source>
        <dbReference type="EnsemblMetazoa" id="ISCW022732-PA"/>
    </source>
</evidence>
<dbReference type="EMBL" id="DS915052">
    <property type="protein sequence ID" value="EEC16960.1"/>
    <property type="molecule type" value="Genomic_DNA"/>
</dbReference>
<dbReference type="KEGG" id="isc:8039702"/>
<evidence type="ECO:0000256" key="1">
    <source>
        <dbReference type="ARBA" id="ARBA00011748"/>
    </source>
</evidence>
<dbReference type="Proteomes" id="UP000001555">
    <property type="component" value="Unassembled WGS sequence"/>
</dbReference>
<dbReference type="EMBL" id="ABJB011038168">
    <property type="status" value="NOT_ANNOTATED_CDS"/>
    <property type="molecule type" value="Genomic_DNA"/>
</dbReference>
<dbReference type="SUPFAM" id="SSF57501">
    <property type="entry name" value="Cystine-knot cytokines"/>
    <property type="match status" value="1"/>
</dbReference>
<evidence type="ECO:0000313" key="8">
    <source>
        <dbReference type="Proteomes" id="UP000001555"/>
    </source>
</evidence>
<dbReference type="PANTHER" id="PTHR23199">
    <property type="entry name" value="NEUROTROPHIN 1-RELATED"/>
    <property type="match status" value="1"/>
</dbReference>
<reference evidence="6 8" key="1">
    <citation type="submission" date="2008-03" db="EMBL/GenBank/DDBJ databases">
        <title>Annotation of Ixodes scapularis.</title>
        <authorList>
            <consortium name="Ixodes scapularis Genome Project Consortium"/>
            <person name="Caler E."/>
            <person name="Hannick L.I."/>
            <person name="Bidwell S."/>
            <person name="Joardar V."/>
            <person name="Thiagarajan M."/>
            <person name="Amedeo P."/>
            <person name="Galinsky K.J."/>
            <person name="Schobel S."/>
            <person name="Inman J."/>
            <person name="Hostetler J."/>
            <person name="Miller J."/>
            <person name="Hammond M."/>
            <person name="Megy K."/>
            <person name="Lawson D."/>
            <person name="Kodira C."/>
            <person name="Sutton G."/>
            <person name="Meyer J."/>
            <person name="Hill C.A."/>
            <person name="Birren B."/>
            <person name="Nene V."/>
            <person name="Collins F."/>
            <person name="Alarcon-Chaidez F."/>
            <person name="Wikel S."/>
            <person name="Strausberg R."/>
        </authorList>
    </citation>
    <scope>NUCLEOTIDE SEQUENCE [LARGE SCALE GENOMIC DNA]</scope>
    <source>
        <strain evidence="8">Wikel</strain>
        <strain evidence="6">Wikel colony</strain>
    </source>
</reference>
<dbReference type="AlphaFoldDB" id="B7QDN8"/>
<keyword evidence="3" id="KW-1015">Disulfide bond</keyword>
<dbReference type="GO" id="GO:0005615">
    <property type="term" value="C:extracellular space"/>
    <property type="evidence" value="ECO:0007669"/>
    <property type="project" value="UniProtKB-ARBA"/>
</dbReference>
<evidence type="ECO:0000256" key="2">
    <source>
        <dbReference type="ARBA" id="ARBA00022729"/>
    </source>
</evidence>
<dbReference type="EMBL" id="ABJB010866909">
    <property type="status" value="NOT_ANNOTATED_CDS"/>
    <property type="molecule type" value="Genomic_DNA"/>
</dbReference>
<evidence type="ECO:0000256" key="4">
    <source>
        <dbReference type="ARBA" id="ARBA00023180"/>
    </source>
</evidence>
<dbReference type="OrthoDB" id="6359065at2759"/>
<evidence type="ECO:0000313" key="6">
    <source>
        <dbReference type="EMBL" id="EEC16960.1"/>
    </source>
</evidence>
<dbReference type="HOGENOM" id="CLU_1422958_0_0_1"/>
<organism>
    <name type="scientific">Ixodes scapularis</name>
    <name type="common">Black-legged tick</name>
    <name type="synonym">Deer tick</name>
    <dbReference type="NCBI Taxonomy" id="6945"/>
    <lineage>
        <taxon>Eukaryota</taxon>
        <taxon>Metazoa</taxon>
        <taxon>Ecdysozoa</taxon>
        <taxon>Arthropoda</taxon>
        <taxon>Chelicerata</taxon>
        <taxon>Arachnida</taxon>
        <taxon>Acari</taxon>
        <taxon>Parasitiformes</taxon>
        <taxon>Ixodida</taxon>
        <taxon>Ixodoidea</taxon>
        <taxon>Ixodidae</taxon>
        <taxon>Ixodinae</taxon>
        <taxon>Ixodes</taxon>
    </lineage>
</organism>
<accession>B7QDN8</accession>
<dbReference type="PaxDb" id="6945-B7QDN8"/>